<sequence>MTGIASSSSAKSRRALRLPDGRTAIAFGLHLSRFLLSTMLLSWGVFALGFLLLGGGSLDGMMHQLDNLARRYVEADAARVQSFRDLFLAAHLAVTILLIILRRDRIVPAQLPEGIRDHG</sequence>
<evidence type="ECO:0000313" key="3">
    <source>
        <dbReference type="Proteomes" id="UP000197361"/>
    </source>
</evidence>
<evidence type="ECO:0000256" key="1">
    <source>
        <dbReference type="SAM" id="Phobius"/>
    </source>
</evidence>
<dbReference type="Proteomes" id="UP000197361">
    <property type="component" value="Unassembled WGS sequence"/>
</dbReference>
<gene>
    <name evidence="2" type="ORF">CDQ92_10870</name>
</gene>
<proteinExistence type="predicted"/>
<organism evidence="2 3">
    <name type="scientific">Sphingopyxis bauzanensis</name>
    <dbReference type="NCBI Taxonomy" id="651663"/>
    <lineage>
        <taxon>Bacteria</taxon>
        <taxon>Pseudomonadati</taxon>
        <taxon>Pseudomonadota</taxon>
        <taxon>Alphaproteobacteria</taxon>
        <taxon>Sphingomonadales</taxon>
        <taxon>Sphingomonadaceae</taxon>
        <taxon>Sphingopyxis</taxon>
    </lineage>
</organism>
<dbReference type="EMBL" id="NISK01000002">
    <property type="protein sequence ID" value="OWQ97507.1"/>
    <property type="molecule type" value="Genomic_DNA"/>
</dbReference>
<keyword evidence="3" id="KW-1185">Reference proteome</keyword>
<name>A0A246JWQ1_9SPHN</name>
<protein>
    <submittedName>
        <fullName evidence="2">Uncharacterized protein</fullName>
    </submittedName>
</protein>
<reference evidence="2 3" key="1">
    <citation type="journal article" date="2010" name="Int. J. Syst. Evol. Microbiol.">
        <title>Sphingopyxis bauzanensis sp. nov., a psychrophilic bacterium isolated from soil.</title>
        <authorList>
            <person name="Zhang D.C."/>
            <person name="Liu H.C."/>
            <person name="Xin Y.H."/>
            <person name="Zhou Y.G."/>
            <person name="Schinner F."/>
            <person name="Margesin R."/>
        </authorList>
    </citation>
    <scope>NUCLEOTIDE SEQUENCE [LARGE SCALE GENOMIC DNA]</scope>
    <source>
        <strain evidence="2 3">DSM 22271</strain>
    </source>
</reference>
<keyword evidence="1" id="KW-0812">Transmembrane</keyword>
<dbReference type="RefSeq" id="WP_088441355.1">
    <property type="nucleotide sequence ID" value="NZ_BMMC01000013.1"/>
</dbReference>
<keyword evidence="1" id="KW-1133">Transmembrane helix</keyword>
<accession>A0A246JWQ1</accession>
<feature type="transmembrane region" description="Helical" evidence="1">
    <location>
        <begin position="40"/>
        <end position="62"/>
    </location>
</feature>
<evidence type="ECO:0000313" key="2">
    <source>
        <dbReference type="EMBL" id="OWQ97507.1"/>
    </source>
</evidence>
<comment type="caution">
    <text evidence="2">The sequence shown here is derived from an EMBL/GenBank/DDBJ whole genome shotgun (WGS) entry which is preliminary data.</text>
</comment>
<feature type="transmembrane region" description="Helical" evidence="1">
    <location>
        <begin position="82"/>
        <end position="101"/>
    </location>
</feature>
<keyword evidence="1" id="KW-0472">Membrane</keyword>
<dbReference type="AlphaFoldDB" id="A0A246JWQ1"/>
<dbReference type="OrthoDB" id="7509512at2"/>